<evidence type="ECO:0000313" key="5">
    <source>
        <dbReference type="Proteomes" id="UP000198584"/>
    </source>
</evidence>
<organism evidence="4 5">
    <name type="scientific">Thalassobacillus cyri</name>
    <dbReference type="NCBI Taxonomy" id="571932"/>
    <lineage>
        <taxon>Bacteria</taxon>
        <taxon>Bacillati</taxon>
        <taxon>Bacillota</taxon>
        <taxon>Bacilli</taxon>
        <taxon>Bacillales</taxon>
        <taxon>Bacillaceae</taxon>
        <taxon>Thalassobacillus</taxon>
    </lineage>
</organism>
<comment type="similarity">
    <text evidence="1 2">Belongs to the small heat shock protein (HSP20) family.</text>
</comment>
<dbReference type="InterPro" id="IPR002068">
    <property type="entry name" value="A-crystallin/Hsp20_dom"/>
</dbReference>
<dbReference type="PANTHER" id="PTHR11527">
    <property type="entry name" value="HEAT-SHOCK PROTEIN 20 FAMILY MEMBER"/>
    <property type="match status" value="1"/>
</dbReference>
<dbReference type="EMBL" id="FNQR01000003">
    <property type="protein sequence ID" value="SEA23994.1"/>
    <property type="molecule type" value="Genomic_DNA"/>
</dbReference>
<sequence length="148" mass="17344">MASKKKSNLPNIFDDSFYEFLRSVENFFDKSMQQLKPFLNHETIPIDIHETSSEVVVEAQLSGYNKDQIKVEISGNQIWISAEKKEITETIDENSNHYYKEQSLQKAERSLTLPFIVSEEETKTTYHDGILKIITPKKKQLESRMDYF</sequence>
<dbReference type="Gene3D" id="2.60.40.790">
    <property type="match status" value="1"/>
</dbReference>
<dbReference type="InterPro" id="IPR008978">
    <property type="entry name" value="HSP20-like_chaperone"/>
</dbReference>
<dbReference type="Proteomes" id="UP000198584">
    <property type="component" value="Unassembled WGS sequence"/>
</dbReference>
<gene>
    <name evidence="4" type="ORF">SAMN05421743_103271</name>
</gene>
<evidence type="ECO:0000259" key="3">
    <source>
        <dbReference type="PROSITE" id="PS01031"/>
    </source>
</evidence>
<dbReference type="PROSITE" id="PS01031">
    <property type="entry name" value="SHSP"/>
    <property type="match status" value="1"/>
</dbReference>
<reference evidence="4 5" key="1">
    <citation type="submission" date="2016-10" db="EMBL/GenBank/DDBJ databases">
        <authorList>
            <person name="de Groot N.N."/>
        </authorList>
    </citation>
    <scope>NUCLEOTIDE SEQUENCE [LARGE SCALE GENOMIC DNA]</scope>
    <source>
        <strain evidence="4 5">CCM7597</strain>
    </source>
</reference>
<dbReference type="SUPFAM" id="SSF49764">
    <property type="entry name" value="HSP20-like chaperones"/>
    <property type="match status" value="1"/>
</dbReference>
<dbReference type="InterPro" id="IPR031107">
    <property type="entry name" value="Small_HSP"/>
</dbReference>
<dbReference type="CDD" id="cd06464">
    <property type="entry name" value="ACD_sHsps-like"/>
    <property type="match status" value="1"/>
</dbReference>
<dbReference type="AlphaFoldDB" id="A0A1H3ZL34"/>
<accession>A0A1H3ZL34</accession>
<dbReference type="Pfam" id="PF00011">
    <property type="entry name" value="HSP20"/>
    <property type="match status" value="1"/>
</dbReference>
<evidence type="ECO:0000256" key="1">
    <source>
        <dbReference type="PROSITE-ProRule" id="PRU00285"/>
    </source>
</evidence>
<evidence type="ECO:0000313" key="4">
    <source>
        <dbReference type="EMBL" id="SEA23994.1"/>
    </source>
</evidence>
<evidence type="ECO:0000256" key="2">
    <source>
        <dbReference type="RuleBase" id="RU003616"/>
    </source>
</evidence>
<name>A0A1H3ZL34_9BACI</name>
<protein>
    <submittedName>
        <fullName evidence="4">HSP20 family protein</fullName>
    </submittedName>
</protein>
<proteinExistence type="inferred from homology"/>
<feature type="domain" description="SHSP" evidence="3">
    <location>
        <begin position="37"/>
        <end position="148"/>
    </location>
</feature>
<dbReference type="STRING" id="571932.SAMN05421743_103271"/>
<keyword evidence="5" id="KW-1185">Reference proteome</keyword>